<dbReference type="GO" id="GO:0002926">
    <property type="term" value="P:tRNA wobble base 5-methoxycarbonylmethyl-2-thiouridinylation"/>
    <property type="evidence" value="ECO:0007669"/>
    <property type="project" value="TreeGrafter"/>
</dbReference>
<proteinExistence type="predicted"/>
<protein>
    <submittedName>
        <fullName evidence="2">Uncharacterized protein</fullName>
    </submittedName>
</protein>
<dbReference type="PANTHER" id="PTHR12747">
    <property type="entry name" value="ELONGATOR COMPLEX PROTEIN 1"/>
    <property type="match status" value="1"/>
</dbReference>
<dbReference type="WBParaSite" id="PDA_v2.g1070.t1">
    <property type="protein sequence ID" value="PDA_v2.g1070.t1"/>
    <property type="gene ID" value="PDA_v2.g1070"/>
</dbReference>
<dbReference type="PANTHER" id="PTHR12747:SF0">
    <property type="entry name" value="ELONGATOR COMPLEX PROTEIN 1"/>
    <property type="match status" value="1"/>
</dbReference>
<accession>A0A914P7M4</accession>
<dbReference type="AlphaFoldDB" id="A0A914P7M4"/>
<evidence type="ECO:0000313" key="2">
    <source>
        <dbReference type="WBParaSite" id="PDA_v2.g1070.t1"/>
    </source>
</evidence>
<dbReference type="InterPro" id="IPR006849">
    <property type="entry name" value="Elp1"/>
</dbReference>
<organism evidence="1 2">
    <name type="scientific">Panagrolaimus davidi</name>
    <dbReference type="NCBI Taxonomy" id="227884"/>
    <lineage>
        <taxon>Eukaryota</taxon>
        <taxon>Metazoa</taxon>
        <taxon>Ecdysozoa</taxon>
        <taxon>Nematoda</taxon>
        <taxon>Chromadorea</taxon>
        <taxon>Rhabditida</taxon>
        <taxon>Tylenchina</taxon>
        <taxon>Panagrolaimomorpha</taxon>
        <taxon>Panagrolaimoidea</taxon>
        <taxon>Panagrolaimidae</taxon>
        <taxon>Panagrolaimus</taxon>
    </lineage>
</organism>
<sequence>MDPREFLPVLESLQSKSPEYYRRFHIDLYVEDYLSALKNICQVDEKIDECIAHIKQHNLYSQALLIFQKSPNYTVVFYISFKHFKQ</sequence>
<dbReference type="Proteomes" id="UP000887578">
    <property type="component" value="Unplaced"/>
</dbReference>
<keyword evidence="1" id="KW-1185">Reference proteome</keyword>
<reference evidence="2" key="1">
    <citation type="submission" date="2022-11" db="UniProtKB">
        <authorList>
            <consortium name="WormBaseParasite"/>
        </authorList>
    </citation>
    <scope>IDENTIFICATION</scope>
</reference>
<evidence type="ECO:0000313" key="1">
    <source>
        <dbReference type="Proteomes" id="UP000887578"/>
    </source>
</evidence>
<dbReference type="GO" id="GO:0033588">
    <property type="term" value="C:elongator holoenzyme complex"/>
    <property type="evidence" value="ECO:0007669"/>
    <property type="project" value="InterPro"/>
</dbReference>
<dbReference type="GO" id="GO:0000049">
    <property type="term" value="F:tRNA binding"/>
    <property type="evidence" value="ECO:0007669"/>
    <property type="project" value="TreeGrafter"/>
</dbReference>
<dbReference type="GO" id="GO:0005829">
    <property type="term" value="C:cytosol"/>
    <property type="evidence" value="ECO:0007669"/>
    <property type="project" value="TreeGrafter"/>
</dbReference>
<name>A0A914P7M4_9BILA</name>